<proteinExistence type="predicted"/>
<name>A0AAF1BNB9_9TREE</name>
<keyword evidence="3" id="KW-1185">Reference proteome</keyword>
<dbReference type="AlphaFoldDB" id="A0AAF1BNB9"/>
<feature type="domain" description="Enoyl reductase (ER)" evidence="1">
    <location>
        <begin position="18"/>
        <end position="339"/>
    </location>
</feature>
<dbReference type="Proteomes" id="UP000827549">
    <property type="component" value="Chromosome 5"/>
</dbReference>
<protein>
    <submittedName>
        <fullName evidence="2">Protein TOXD</fullName>
    </submittedName>
</protein>
<dbReference type="InterPro" id="IPR036291">
    <property type="entry name" value="NAD(P)-bd_dom_sf"/>
</dbReference>
<dbReference type="Gene3D" id="3.90.180.10">
    <property type="entry name" value="Medium-chain alcohol dehydrogenases, catalytic domain"/>
    <property type="match status" value="1"/>
</dbReference>
<gene>
    <name evidence="2" type="primary">TOXD_3</name>
    <name evidence="2" type="ORF">LOC62_05G007775</name>
</gene>
<dbReference type="CDD" id="cd08249">
    <property type="entry name" value="enoyl_reductase_like"/>
    <property type="match status" value="1"/>
</dbReference>
<dbReference type="Pfam" id="PF08240">
    <property type="entry name" value="ADH_N"/>
    <property type="match status" value="1"/>
</dbReference>
<dbReference type="InterPro" id="IPR013154">
    <property type="entry name" value="ADH-like_N"/>
</dbReference>
<dbReference type="PANTHER" id="PTHR45348">
    <property type="entry name" value="HYPOTHETICAL OXIDOREDUCTASE (EUROFUNG)"/>
    <property type="match status" value="1"/>
</dbReference>
<dbReference type="InterPro" id="IPR047122">
    <property type="entry name" value="Trans-enoyl_RdTase-like"/>
</dbReference>
<sequence length="344" mass="37027">MTYPSTHKAIVVNDAENGVVVKTLPVPKLNDSEVLNPTDWKHVEYFSAAGDRLGCDFAGVVEASTDPDVKVGDRVAGWVHGGKYKDKGAFAEYVTTDSKHVWHVPDALPLDQAATITAPILTVFQTLIQTQGKPWPPANEGGWIFIYGGSSAVGLFAIQIAKLQGYKVVTVASPHNFDLVKSYGADEVFDYRDPKAVVDNVLSVTSGGVSIALDTISLADTQAITAQTFGKSGGTLNVILGISPEAAALRPDVKFVYTLLYTWFGKELDYRGRGTGKAVILPASKTDYDWHVESLRRLPDLVSKHGVRAPPLQMRGGLEDIAAGLEEMRAGKVSGQRLVYKIGA</sequence>
<dbReference type="SUPFAM" id="SSF50129">
    <property type="entry name" value="GroES-like"/>
    <property type="match status" value="1"/>
</dbReference>
<organism evidence="2 3">
    <name type="scientific">Vanrija pseudolonga</name>
    <dbReference type="NCBI Taxonomy" id="143232"/>
    <lineage>
        <taxon>Eukaryota</taxon>
        <taxon>Fungi</taxon>
        <taxon>Dikarya</taxon>
        <taxon>Basidiomycota</taxon>
        <taxon>Agaricomycotina</taxon>
        <taxon>Tremellomycetes</taxon>
        <taxon>Trichosporonales</taxon>
        <taxon>Trichosporonaceae</taxon>
        <taxon>Vanrija</taxon>
    </lineage>
</organism>
<dbReference type="RefSeq" id="XP_062630281.1">
    <property type="nucleotide sequence ID" value="XM_062774297.1"/>
</dbReference>
<evidence type="ECO:0000313" key="3">
    <source>
        <dbReference type="Proteomes" id="UP000827549"/>
    </source>
</evidence>
<dbReference type="GO" id="GO:0016651">
    <property type="term" value="F:oxidoreductase activity, acting on NAD(P)H"/>
    <property type="evidence" value="ECO:0007669"/>
    <property type="project" value="InterPro"/>
</dbReference>
<dbReference type="InterPro" id="IPR011032">
    <property type="entry name" value="GroES-like_sf"/>
</dbReference>
<dbReference type="Pfam" id="PF00107">
    <property type="entry name" value="ADH_zinc_N"/>
    <property type="match status" value="1"/>
</dbReference>
<dbReference type="SMART" id="SM00829">
    <property type="entry name" value="PKS_ER"/>
    <property type="match status" value="1"/>
</dbReference>
<dbReference type="GeneID" id="87810946"/>
<accession>A0AAF1BNB9</accession>
<dbReference type="EMBL" id="CP086718">
    <property type="protein sequence ID" value="WOO84255.1"/>
    <property type="molecule type" value="Genomic_DNA"/>
</dbReference>
<dbReference type="PANTHER" id="PTHR45348:SF7">
    <property type="entry name" value="ZINC BINDING OXIDOREDUCTASE, PUTATIVE-RELATED"/>
    <property type="match status" value="1"/>
</dbReference>
<dbReference type="SUPFAM" id="SSF51735">
    <property type="entry name" value="NAD(P)-binding Rossmann-fold domains"/>
    <property type="match status" value="1"/>
</dbReference>
<dbReference type="InterPro" id="IPR013149">
    <property type="entry name" value="ADH-like_C"/>
</dbReference>
<dbReference type="Gene3D" id="3.40.50.720">
    <property type="entry name" value="NAD(P)-binding Rossmann-like Domain"/>
    <property type="match status" value="1"/>
</dbReference>
<dbReference type="InterPro" id="IPR020843">
    <property type="entry name" value="ER"/>
</dbReference>
<evidence type="ECO:0000313" key="2">
    <source>
        <dbReference type="EMBL" id="WOO84255.1"/>
    </source>
</evidence>
<reference evidence="2" key="1">
    <citation type="submission" date="2023-10" db="EMBL/GenBank/DDBJ databases">
        <authorList>
            <person name="Noh H."/>
        </authorList>
    </citation>
    <scope>NUCLEOTIDE SEQUENCE</scope>
    <source>
        <strain evidence="2">DUCC4014</strain>
    </source>
</reference>
<evidence type="ECO:0000259" key="1">
    <source>
        <dbReference type="SMART" id="SM00829"/>
    </source>
</evidence>